<feature type="domain" description="RING-type" evidence="7">
    <location>
        <begin position="297"/>
        <end position="340"/>
    </location>
</feature>
<dbReference type="SMART" id="SM00184">
    <property type="entry name" value="RING"/>
    <property type="match status" value="1"/>
</dbReference>
<protein>
    <recommendedName>
        <fullName evidence="7">RING-type domain-containing protein</fullName>
    </recommendedName>
</protein>
<dbReference type="PROSITE" id="PS50089">
    <property type="entry name" value="ZF_RING_2"/>
    <property type="match status" value="1"/>
</dbReference>
<dbReference type="Gene3D" id="3.30.40.10">
    <property type="entry name" value="Zinc/RING finger domain, C3HC4 (zinc finger)"/>
    <property type="match status" value="1"/>
</dbReference>
<sequence length="464" mass="50614">MAAVVEQEQPFLGGQPDTPQAQGNAGQGTNPPPPPPEGQPPAGGNDGGAQAERNSEQRVRRLLTGDLATSCQIFVGRLHLLCCLGLAVYVCFDARAWIRSPCTGSPLKPWIVIHVFRHILFASLQVKRTQDMQAQGMSSVSDFLQVLTLVNFLWFFLGLHWLEDARNGSCDERIERVATLLLLLQGGFYILVAFWFLCISLYISWYILHMVMSERRRQRNNNGRGIIRELESGRYSEIMRRHREEQAERERERERVRRYGKHPGDDSSTNLVQAPGAAVAGGGGDERRHSISGEDSCPICLQDFRSNSIVLRMPCEGRHVFCKDCVVRWLNNSRLCPVCRADIVNIVESRNGPTASADGEGEGEADGEEEGENEGADTSLREREGEGGVGRQIDARGTETAQSGSPGSQGVSADVNQSGPQGVSAEVHRGDPGARGASSVMQAASSETPHRPDEVARSGGADGI</sequence>
<evidence type="ECO:0000256" key="3">
    <source>
        <dbReference type="ARBA" id="ARBA00022833"/>
    </source>
</evidence>
<keyword evidence="6" id="KW-0472">Membrane</keyword>
<accession>A0A0G4FJS4</accession>
<evidence type="ECO:0000256" key="4">
    <source>
        <dbReference type="PROSITE-ProRule" id="PRU00175"/>
    </source>
</evidence>
<reference evidence="8" key="1">
    <citation type="submission" date="2014-11" db="EMBL/GenBank/DDBJ databases">
        <authorList>
            <person name="Otto D Thomas"/>
            <person name="Naeem Raeece"/>
        </authorList>
    </citation>
    <scope>NUCLEOTIDE SEQUENCE</scope>
</reference>
<feature type="transmembrane region" description="Helical" evidence="6">
    <location>
        <begin position="182"/>
        <end position="208"/>
    </location>
</feature>
<evidence type="ECO:0000259" key="7">
    <source>
        <dbReference type="PROSITE" id="PS50089"/>
    </source>
</evidence>
<dbReference type="PANTHER" id="PTHR14155:SF627">
    <property type="entry name" value="OS06G0192800 PROTEIN"/>
    <property type="match status" value="1"/>
</dbReference>
<feature type="compositionally biased region" description="Polar residues" evidence="5">
    <location>
        <begin position="399"/>
        <end position="421"/>
    </location>
</feature>
<dbReference type="InterPro" id="IPR001841">
    <property type="entry name" value="Znf_RING"/>
</dbReference>
<dbReference type="Pfam" id="PF13639">
    <property type="entry name" value="zf-RING_2"/>
    <property type="match status" value="1"/>
</dbReference>
<evidence type="ECO:0000256" key="5">
    <source>
        <dbReference type="SAM" id="MobiDB-lite"/>
    </source>
</evidence>
<dbReference type="InterPro" id="IPR013083">
    <property type="entry name" value="Znf_RING/FYVE/PHD"/>
</dbReference>
<keyword evidence="6" id="KW-0812">Transmembrane</keyword>
<feature type="region of interest" description="Disordered" evidence="5">
    <location>
        <begin position="1"/>
        <end position="56"/>
    </location>
</feature>
<dbReference type="SUPFAM" id="SSF57850">
    <property type="entry name" value="RING/U-box"/>
    <property type="match status" value="1"/>
</dbReference>
<evidence type="ECO:0000256" key="1">
    <source>
        <dbReference type="ARBA" id="ARBA00022723"/>
    </source>
</evidence>
<dbReference type="PhylomeDB" id="A0A0G4FJS4"/>
<evidence type="ECO:0000313" key="8">
    <source>
        <dbReference type="EMBL" id="CEM13950.1"/>
    </source>
</evidence>
<dbReference type="VEuPathDB" id="CryptoDB:Cvel_17381"/>
<proteinExistence type="predicted"/>
<evidence type="ECO:0000256" key="2">
    <source>
        <dbReference type="ARBA" id="ARBA00022771"/>
    </source>
</evidence>
<feature type="compositionally biased region" description="Acidic residues" evidence="5">
    <location>
        <begin position="359"/>
        <end position="375"/>
    </location>
</feature>
<organism evidence="8">
    <name type="scientific">Chromera velia CCMP2878</name>
    <dbReference type="NCBI Taxonomy" id="1169474"/>
    <lineage>
        <taxon>Eukaryota</taxon>
        <taxon>Sar</taxon>
        <taxon>Alveolata</taxon>
        <taxon>Colpodellida</taxon>
        <taxon>Chromeraceae</taxon>
        <taxon>Chromera</taxon>
    </lineage>
</organism>
<feature type="transmembrane region" description="Helical" evidence="6">
    <location>
        <begin position="78"/>
        <end position="98"/>
    </location>
</feature>
<feature type="region of interest" description="Disordered" evidence="5">
    <location>
        <begin position="351"/>
        <end position="464"/>
    </location>
</feature>
<name>A0A0G4FJS4_9ALVE</name>
<keyword evidence="1" id="KW-0479">Metal-binding</keyword>
<gene>
    <name evidence="8" type="ORF">Cvel_17381</name>
</gene>
<dbReference type="InterPro" id="IPR053238">
    <property type="entry name" value="RING-H2_zinc_finger"/>
</dbReference>
<evidence type="ECO:0000256" key="6">
    <source>
        <dbReference type="SAM" id="Phobius"/>
    </source>
</evidence>
<dbReference type="PANTHER" id="PTHR14155">
    <property type="entry name" value="RING FINGER DOMAIN-CONTAINING"/>
    <property type="match status" value="1"/>
</dbReference>
<keyword evidence="2 4" id="KW-0863">Zinc-finger</keyword>
<feature type="compositionally biased region" description="Basic and acidic residues" evidence="5">
    <location>
        <begin position="241"/>
        <end position="265"/>
    </location>
</feature>
<keyword evidence="6" id="KW-1133">Transmembrane helix</keyword>
<dbReference type="GO" id="GO:0008270">
    <property type="term" value="F:zinc ion binding"/>
    <property type="evidence" value="ECO:0007669"/>
    <property type="project" value="UniProtKB-KW"/>
</dbReference>
<dbReference type="EMBL" id="CDMZ01000421">
    <property type="protein sequence ID" value="CEM13950.1"/>
    <property type="molecule type" value="Genomic_DNA"/>
</dbReference>
<dbReference type="AlphaFoldDB" id="A0A0G4FJS4"/>
<feature type="region of interest" description="Disordered" evidence="5">
    <location>
        <begin position="241"/>
        <end position="291"/>
    </location>
</feature>
<feature type="transmembrane region" description="Helical" evidence="6">
    <location>
        <begin position="139"/>
        <end position="162"/>
    </location>
</feature>
<keyword evidence="3" id="KW-0862">Zinc</keyword>
<feature type="compositionally biased region" description="Pro residues" evidence="5">
    <location>
        <begin position="30"/>
        <end position="39"/>
    </location>
</feature>